<evidence type="ECO:0000259" key="10">
    <source>
        <dbReference type="Pfam" id="PF03958"/>
    </source>
</evidence>
<dbReference type="Proteomes" id="UP000014115">
    <property type="component" value="Unassembled WGS sequence"/>
</dbReference>
<dbReference type="NCBIfam" id="TIGR02515">
    <property type="entry name" value="IV_pilus_PilQ"/>
    <property type="match status" value="1"/>
</dbReference>
<evidence type="ECO:0000256" key="4">
    <source>
        <dbReference type="ARBA" id="ARBA00023136"/>
    </source>
</evidence>
<keyword evidence="2 7" id="KW-0813">Transport</keyword>
<comment type="similarity">
    <text evidence="6">Belongs to the bacterial secretin family.</text>
</comment>
<feature type="domain" description="Type II/III secretion system secretin-like" evidence="9">
    <location>
        <begin position="258"/>
        <end position="416"/>
    </location>
</feature>
<evidence type="ECO:0000313" key="11">
    <source>
        <dbReference type="EMBL" id="EKE80878.1"/>
    </source>
</evidence>
<dbReference type="PATRIC" id="fig|740709.3.peg.2188"/>
<proteinExistence type="inferred from homology"/>
<reference evidence="11 12" key="1">
    <citation type="journal article" date="2012" name="J. Bacteriol.">
        <title>Genome Sequence of Idiomarina xiamenensis Type Strain 10-D-4.</title>
        <authorList>
            <person name="Lai Q."/>
            <person name="Wang L."/>
            <person name="Wang W."/>
            <person name="Shao Z."/>
        </authorList>
    </citation>
    <scope>NUCLEOTIDE SEQUENCE [LARGE SCALE GENOMIC DNA]</scope>
    <source>
        <strain evidence="11 12">10-D-4</strain>
    </source>
</reference>
<dbReference type="GO" id="GO:0009279">
    <property type="term" value="C:cell outer membrane"/>
    <property type="evidence" value="ECO:0007669"/>
    <property type="project" value="UniProtKB-SubCell"/>
</dbReference>
<dbReference type="PRINTS" id="PR00811">
    <property type="entry name" value="BCTERIALGSPD"/>
</dbReference>
<evidence type="ECO:0000313" key="12">
    <source>
        <dbReference type="Proteomes" id="UP000014115"/>
    </source>
</evidence>
<organism evidence="11 12">
    <name type="scientific">Idiomarina xiamenensis 10-D-4</name>
    <dbReference type="NCBI Taxonomy" id="740709"/>
    <lineage>
        <taxon>Bacteria</taxon>
        <taxon>Pseudomonadati</taxon>
        <taxon>Pseudomonadota</taxon>
        <taxon>Gammaproteobacteria</taxon>
        <taxon>Alteromonadales</taxon>
        <taxon>Idiomarinaceae</taxon>
        <taxon>Idiomarina</taxon>
    </lineage>
</organism>
<feature type="compositionally biased region" description="Basic and acidic residues" evidence="8">
    <location>
        <begin position="436"/>
        <end position="446"/>
    </location>
</feature>
<keyword evidence="3" id="KW-0732">Signal</keyword>
<keyword evidence="4" id="KW-0472">Membrane</keyword>
<sequence length="446" mass="48978">MPEWLPSSHWQRAQQRLDLQTRELPLAELLTLLAEHIGLNLMLADGLTAPARISLQHVSWLAAMQGLLDTYQLQARQQQGLVVISRAANTSANQANDNNAPVLPLQNRVLAINFANASALAELIRDNDQHWLSAQGSVSVDQRSNSLLLRDHAQALQDIVELIKQLDKPVRQVTITARMVTIRDNVAEELGIRWGSPHLTGANSSQSQQDSSDTSDDGQVASRQHLNINLPVSQPAASLGLRVAKFGQGRLLDLELTALERESKGEIIASPRITTANQQAAYIEQGTEIPYVESAASGATSVQFKKAVMGLTVTPHITPDDHVILDLVITQNTRGDTVSTPTGPAVAIETQEMGTQVLVKNGETLVLGGIYQQQQLDDRSQVPILADLPLIGRFFRHTNQIVEKRELLIFVTPQLVDKATKDQQPMNIKTSSNELDQGHFERLLTQ</sequence>
<feature type="region of interest" description="Disordered" evidence="8">
    <location>
        <begin position="197"/>
        <end position="220"/>
    </location>
</feature>
<dbReference type="AlphaFoldDB" id="K2JZJ4"/>
<comment type="caution">
    <text evidence="11">The sequence shown here is derived from an EMBL/GenBank/DDBJ whole genome shotgun (WGS) entry which is preliminary data.</text>
</comment>
<comment type="subcellular location">
    <subcellularLocation>
        <location evidence="7">Cell outer membrane</location>
    </subcellularLocation>
    <subcellularLocation>
        <location evidence="1">Membrane</location>
    </subcellularLocation>
</comment>
<feature type="domain" description="NolW-like" evidence="10">
    <location>
        <begin position="108"/>
        <end position="172"/>
    </location>
</feature>
<evidence type="ECO:0000256" key="5">
    <source>
        <dbReference type="ARBA" id="ARBA00023237"/>
    </source>
</evidence>
<keyword evidence="12" id="KW-1185">Reference proteome</keyword>
<dbReference type="Pfam" id="PF03958">
    <property type="entry name" value="Secretin_N"/>
    <property type="match status" value="1"/>
</dbReference>
<dbReference type="GO" id="GO:0009306">
    <property type="term" value="P:protein secretion"/>
    <property type="evidence" value="ECO:0007669"/>
    <property type="project" value="InterPro"/>
</dbReference>
<evidence type="ECO:0000256" key="2">
    <source>
        <dbReference type="ARBA" id="ARBA00022448"/>
    </source>
</evidence>
<evidence type="ECO:0000256" key="6">
    <source>
        <dbReference type="RuleBase" id="RU004003"/>
    </source>
</evidence>
<feature type="compositionally biased region" description="Polar residues" evidence="8">
    <location>
        <begin position="422"/>
        <end position="435"/>
    </location>
</feature>
<evidence type="ECO:0000256" key="3">
    <source>
        <dbReference type="ARBA" id="ARBA00022729"/>
    </source>
</evidence>
<protein>
    <submittedName>
        <fullName evidence="11">Type IV pilus biogenesis protein PilQ</fullName>
    </submittedName>
</protein>
<dbReference type="STRING" id="740709.A10D4_10839"/>
<keyword evidence="5" id="KW-0998">Cell outer membrane</keyword>
<accession>K2JZJ4</accession>
<dbReference type="InterPro" id="IPR001775">
    <property type="entry name" value="GspD/PilQ"/>
</dbReference>
<evidence type="ECO:0000259" key="9">
    <source>
        <dbReference type="Pfam" id="PF00263"/>
    </source>
</evidence>
<dbReference type="PANTHER" id="PTHR30604">
    <property type="entry name" value="PROTEIN TRANSPORT PROTEIN HOFQ"/>
    <property type="match status" value="1"/>
</dbReference>
<dbReference type="InterPro" id="IPR013355">
    <property type="entry name" value="Pilus_4_PilQ"/>
</dbReference>
<dbReference type="InterPro" id="IPR038591">
    <property type="entry name" value="NolW-like_sf"/>
</dbReference>
<dbReference type="Gene3D" id="3.30.1370.120">
    <property type="match status" value="1"/>
</dbReference>
<evidence type="ECO:0000256" key="7">
    <source>
        <dbReference type="RuleBase" id="RU004004"/>
    </source>
</evidence>
<evidence type="ECO:0000256" key="1">
    <source>
        <dbReference type="ARBA" id="ARBA00004370"/>
    </source>
</evidence>
<feature type="region of interest" description="Disordered" evidence="8">
    <location>
        <begin position="420"/>
        <end position="446"/>
    </location>
</feature>
<name>K2JZJ4_9GAMM</name>
<gene>
    <name evidence="11" type="ORF">A10D4_10839</name>
</gene>
<dbReference type="Pfam" id="PF00263">
    <property type="entry name" value="Secretin"/>
    <property type="match status" value="1"/>
</dbReference>
<dbReference type="EMBL" id="AMRG01000014">
    <property type="protein sequence ID" value="EKE80878.1"/>
    <property type="molecule type" value="Genomic_DNA"/>
</dbReference>
<dbReference type="InterPro" id="IPR051808">
    <property type="entry name" value="Type_IV_pilus_biogenesis"/>
</dbReference>
<dbReference type="PANTHER" id="PTHR30604:SF1">
    <property type="entry name" value="DNA UTILIZATION PROTEIN HOFQ"/>
    <property type="match status" value="1"/>
</dbReference>
<dbReference type="InterPro" id="IPR004846">
    <property type="entry name" value="T2SS/T3SS_dom"/>
</dbReference>
<evidence type="ECO:0000256" key="8">
    <source>
        <dbReference type="SAM" id="MobiDB-lite"/>
    </source>
</evidence>
<dbReference type="InterPro" id="IPR005644">
    <property type="entry name" value="NolW-like"/>
</dbReference>
<dbReference type="eggNOG" id="COG4796">
    <property type="taxonomic scope" value="Bacteria"/>
</dbReference>